<accession>A0A2A4GDH9</accession>
<dbReference type="SUPFAM" id="SSF46689">
    <property type="entry name" value="Homeodomain-like"/>
    <property type="match status" value="1"/>
</dbReference>
<dbReference type="PANTHER" id="PTHR43479:SF12">
    <property type="entry name" value="TRANSCRIPTIONAL REGULATORY PROTEIN"/>
    <property type="match status" value="1"/>
</dbReference>
<dbReference type="AlphaFoldDB" id="A0A2A4GDH9"/>
<evidence type="ECO:0000259" key="3">
    <source>
        <dbReference type="PROSITE" id="PS50977"/>
    </source>
</evidence>
<dbReference type="RefSeq" id="WP_097441560.1">
    <property type="nucleotide sequence ID" value="NZ_NBWU01000001.1"/>
</dbReference>
<dbReference type="PROSITE" id="PS50977">
    <property type="entry name" value="HTH_TETR_2"/>
    <property type="match status" value="1"/>
</dbReference>
<evidence type="ECO:0000256" key="2">
    <source>
        <dbReference type="PROSITE-ProRule" id="PRU00335"/>
    </source>
</evidence>
<feature type="domain" description="HTH tetR-type" evidence="3">
    <location>
        <begin position="5"/>
        <end position="65"/>
    </location>
</feature>
<keyword evidence="1 2" id="KW-0238">DNA-binding</keyword>
<name>A0A2A4GDH9_9FLAO</name>
<evidence type="ECO:0000313" key="5">
    <source>
        <dbReference type="Proteomes" id="UP000219559"/>
    </source>
</evidence>
<feature type="DNA-binding region" description="H-T-H motif" evidence="2">
    <location>
        <begin position="28"/>
        <end position="47"/>
    </location>
</feature>
<organism evidence="4 5">
    <name type="scientific">Sediminicola luteus</name>
    <dbReference type="NCBI Taxonomy" id="319238"/>
    <lineage>
        <taxon>Bacteria</taxon>
        <taxon>Pseudomonadati</taxon>
        <taxon>Bacteroidota</taxon>
        <taxon>Flavobacteriia</taxon>
        <taxon>Flavobacteriales</taxon>
        <taxon>Flavobacteriaceae</taxon>
        <taxon>Sediminicola</taxon>
    </lineage>
</organism>
<dbReference type="PRINTS" id="PR00455">
    <property type="entry name" value="HTHTETR"/>
</dbReference>
<dbReference type="EMBL" id="NBWU01000001">
    <property type="protein sequence ID" value="PCE66036.1"/>
    <property type="molecule type" value="Genomic_DNA"/>
</dbReference>
<dbReference type="Pfam" id="PF13972">
    <property type="entry name" value="TetR"/>
    <property type="match status" value="1"/>
</dbReference>
<dbReference type="InterPro" id="IPR001647">
    <property type="entry name" value="HTH_TetR"/>
</dbReference>
<dbReference type="InterPro" id="IPR025722">
    <property type="entry name" value="TetR"/>
</dbReference>
<comment type="caution">
    <text evidence="4">The sequence shown here is derived from an EMBL/GenBank/DDBJ whole genome shotgun (WGS) entry which is preliminary data.</text>
</comment>
<dbReference type="Pfam" id="PF00440">
    <property type="entry name" value="TetR_N"/>
    <property type="match status" value="1"/>
</dbReference>
<gene>
    <name evidence="4" type="ORF">B7P33_01670</name>
</gene>
<evidence type="ECO:0000313" key="4">
    <source>
        <dbReference type="EMBL" id="PCE66036.1"/>
    </source>
</evidence>
<evidence type="ECO:0000256" key="1">
    <source>
        <dbReference type="ARBA" id="ARBA00023125"/>
    </source>
</evidence>
<dbReference type="InterPro" id="IPR009057">
    <property type="entry name" value="Homeodomain-like_sf"/>
</dbReference>
<sequence length="210" mass="24332">MSKAQQTKKRILEGAIALYNERGFTNVKVRDIAEYLQISPGNITYHFPNNRELMNTIYDHMIASIKAVSVSDQILISQGKGMEAPRHFLVQVSKYRFFYKDIVTIIQMYPQIALKHQKMVNRQIEIIESLLFISVGKGYFRQEEIEGMYKTLAEAITNTLHFWLTRQATKGKEDDDLEGALDHISKLIYPYYTEKGLEVYFPEVAAALQR</sequence>
<dbReference type="PANTHER" id="PTHR43479">
    <property type="entry name" value="ACREF/ENVCD OPERON REPRESSOR-RELATED"/>
    <property type="match status" value="1"/>
</dbReference>
<protein>
    <recommendedName>
        <fullName evidence="3">HTH tetR-type domain-containing protein</fullName>
    </recommendedName>
</protein>
<dbReference type="Proteomes" id="UP000219559">
    <property type="component" value="Unassembled WGS sequence"/>
</dbReference>
<dbReference type="Gene3D" id="1.10.357.10">
    <property type="entry name" value="Tetracycline Repressor, domain 2"/>
    <property type="match status" value="1"/>
</dbReference>
<proteinExistence type="predicted"/>
<dbReference type="InterPro" id="IPR050624">
    <property type="entry name" value="HTH-type_Tx_Regulator"/>
</dbReference>
<dbReference type="GO" id="GO:0003677">
    <property type="term" value="F:DNA binding"/>
    <property type="evidence" value="ECO:0007669"/>
    <property type="project" value="UniProtKB-UniRule"/>
</dbReference>
<dbReference type="OrthoDB" id="9785164at2"/>
<reference evidence="4 5" key="1">
    <citation type="submission" date="2017-04" db="EMBL/GenBank/DDBJ databases">
        <title>A new member of the family Flavobacteriaceae isolated from ascidians.</title>
        <authorList>
            <person name="Chen L."/>
        </authorList>
    </citation>
    <scope>NUCLEOTIDE SEQUENCE [LARGE SCALE GENOMIC DNA]</scope>
    <source>
        <strain evidence="4 5">HQA918</strain>
    </source>
</reference>
<keyword evidence="5" id="KW-1185">Reference proteome</keyword>